<gene>
    <name evidence="2" type="ORF">FN961_11720</name>
</gene>
<dbReference type="AlphaFoldDB" id="A0A553JP61"/>
<sequence length="253" mass="28566">MYRNCYSKYTWRYTMFGTIRLKLITAIIFLLLLLSGTAGVGLFYVYELDNNIKRLSEDITPTIESTDDMIASLWERGKIANEIMASEDISEITELFTFIAPLNGVYTSSYEELEKLLDPSEKEIANEAVAANKELQIDTKKMYQSHYLELEFELKAKQLLNEFDGLGGVLITSLDEFAIENEAEMAKAEDRGDILAESGTATASDVNDVLGELFERDYPVVEAALKLQRYIIEMQDTAGEYLAEEEPSNLPAI</sequence>
<proteinExistence type="predicted"/>
<keyword evidence="1" id="KW-0472">Membrane</keyword>
<evidence type="ECO:0000313" key="2">
    <source>
        <dbReference type="EMBL" id="TRY14223.1"/>
    </source>
</evidence>
<evidence type="ECO:0000313" key="3">
    <source>
        <dbReference type="Proteomes" id="UP000318126"/>
    </source>
</evidence>
<organism evidence="2 3">
    <name type="scientific">Shewanella hanedai</name>
    <name type="common">Alteromonas hanedai</name>
    <dbReference type="NCBI Taxonomy" id="25"/>
    <lineage>
        <taxon>Bacteria</taxon>
        <taxon>Pseudomonadati</taxon>
        <taxon>Pseudomonadota</taxon>
        <taxon>Gammaproteobacteria</taxon>
        <taxon>Alteromonadales</taxon>
        <taxon>Shewanellaceae</taxon>
        <taxon>Shewanella</taxon>
    </lineage>
</organism>
<reference evidence="3" key="1">
    <citation type="submission" date="2019-07" db="EMBL/GenBank/DDBJ databases">
        <title>Shewanella sp. YLB-08 draft genomic sequence.</title>
        <authorList>
            <person name="Yu L."/>
        </authorList>
    </citation>
    <scope>NUCLEOTIDE SEQUENCE [LARGE SCALE GENOMIC DNA]</scope>
    <source>
        <strain evidence="3">JCM 20706</strain>
    </source>
</reference>
<accession>A0A553JP61</accession>
<keyword evidence="3" id="KW-1185">Reference proteome</keyword>
<keyword evidence="1" id="KW-1133">Transmembrane helix</keyword>
<keyword evidence="1" id="KW-0812">Transmembrane</keyword>
<dbReference type="EMBL" id="VKGK01000012">
    <property type="protein sequence ID" value="TRY14223.1"/>
    <property type="molecule type" value="Genomic_DNA"/>
</dbReference>
<feature type="transmembrane region" description="Helical" evidence="1">
    <location>
        <begin position="21"/>
        <end position="46"/>
    </location>
</feature>
<name>A0A553JP61_SHEHA</name>
<evidence type="ECO:0000256" key="1">
    <source>
        <dbReference type="SAM" id="Phobius"/>
    </source>
</evidence>
<comment type="caution">
    <text evidence="2">The sequence shown here is derived from an EMBL/GenBank/DDBJ whole genome shotgun (WGS) entry which is preliminary data.</text>
</comment>
<protein>
    <submittedName>
        <fullName evidence="2">Uncharacterized protein</fullName>
    </submittedName>
</protein>
<dbReference type="OrthoDB" id="7054443at2"/>
<dbReference type="Proteomes" id="UP000318126">
    <property type="component" value="Unassembled WGS sequence"/>
</dbReference>